<organism evidence="2 3">
    <name type="scientific">Orbilia ellipsospora</name>
    <dbReference type="NCBI Taxonomy" id="2528407"/>
    <lineage>
        <taxon>Eukaryota</taxon>
        <taxon>Fungi</taxon>
        <taxon>Dikarya</taxon>
        <taxon>Ascomycota</taxon>
        <taxon>Pezizomycotina</taxon>
        <taxon>Orbiliomycetes</taxon>
        <taxon>Orbiliales</taxon>
        <taxon>Orbiliaceae</taxon>
        <taxon>Orbilia</taxon>
    </lineage>
</organism>
<feature type="compositionally biased region" description="Polar residues" evidence="1">
    <location>
        <begin position="1"/>
        <end position="21"/>
    </location>
</feature>
<accession>A0AAV9XG40</accession>
<evidence type="ECO:0000313" key="3">
    <source>
        <dbReference type="Proteomes" id="UP001365542"/>
    </source>
</evidence>
<name>A0AAV9XG40_9PEZI</name>
<dbReference type="Proteomes" id="UP001365542">
    <property type="component" value="Unassembled WGS sequence"/>
</dbReference>
<dbReference type="AlphaFoldDB" id="A0AAV9XG40"/>
<proteinExistence type="predicted"/>
<gene>
    <name evidence="2" type="ORF">TWF694_008111</name>
</gene>
<evidence type="ECO:0000256" key="1">
    <source>
        <dbReference type="SAM" id="MobiDB-lite"/>
    </source>
</evidence>
<dbReference type="EMBL" id="JAVHJO010000004">
    <property type="protein sequence ID" value="KAK6540720.1"/>
    <property type="molecule type" value="Genomic_DNA"/>
</dbReference>
<evidence type="ECO:0000313" key="2">
    <source>
        <dbReference type="EMBL" id="KAK6540720.1"/>
    </source>
</evidence>
<comment type="caution">
    <text evidence="2">The sequence shown here is derived from an EMBL/GenBank/DDBJ whole genome shotgun (WGS) entry which is preliminary data.</text>
</comment>
<sequence>MSTGSETSASTNKPAKSSTPNILVAPGTTDTPSSSTNLGSPATTIPSGTQTMSGTTPSKFSAAAAQHGEVKLMLPGLVILGALLL</sequence>
<reference evidence="2 3" key="1">
    <citation type="submission" date="2019-10" db="EMBL/GenBank/DDBJ databases">
        <authorList>
            <person name="Palmer J.M."/>
        </authorList>
    </citation>
    <scope>NUCLEOTIDE SEQUENCE [LARGE SCALE GENOMIC DNA]</scope>
    <source>
        <strain evidence="2 3">TWF694</strain>
    </source>
</reference>
<protein>
    <submittedName>
        <fullName evidence="2">Uncharacterized protein</fullName>
    </submittedName>
</protein>
<keyword evidence="3" id="KW-1185">Reference proteome</keyword>
<feature type="compositionally biased region" description="Polar residues" evidence="1">
    <location>
        <begin position="28"/>
        <end position="57"/>
    </location>
</feature>
<feature type="region of interest" description="Disordered" evidence="1">
    <location>
        <begin position="1"/>
        <end position="57"/>
    </location>
</feature>